<gene>
    <name evidence="2" type="ORF">O3P69_005765</name>
</gene>
<accession>A0AAW0UAY6</accession>
<feature type="region of interest" description="Disordered" evidence="1">
    <location>
        <begin position="69"/>
        <end position="102"/>
    </location>
</feature>
<evidence type="ECO:0000313" key="3">
    <source>
        <dbReference type="Proteomes" id="UP001487740"/>
    </source>
</evidence>
<keyword evidence="3" id="KW-1185">Reference proteome</keyword>
<dbReference type="Proteomes" id="UP001487740">
    <property type="component" value="Unassembled WGS sequence"/>
</dbReference>
<comment type="caution">
    <text evidence="2">The sequence shown here is derived from an EMBL/GenBank/DDBJ whole genome shotgun (WGS) entry which is preliminary data.</text>
</comment>
<name>A0AAW0UAY6_SCYPA</name>
<evidence type="ECO:0000256" key="1">
    <source>
        <dbReference type="SAM" id="MobiDB-lite"/>
    </source>
</evidence>
<proteinExistence type="predicted"/>
<organism evidence="2 3">
    <name type="scientific">Scylla paramamosain</name>
    <name type="common">Mud crab</name>
    <dbReference type="NCBI Taxonomy" id="85552"/>
    <lineage>
        <taxon>Eukaryota</taxon>
        <taxon>Metazoa</taxon>
        <taxon>Ecdysozoa</taxon>
        <taxon>Arthropoda</taxon>
        <taxon>Crustacea</taxon>
        <taxon>Multicrustacea</taxon>
        <taxon>Malacostraca</taxon>
        <taxon>Eumalacostraca</taxon>
        <taxon>Eucarida</taxon>
        <taxon>Decapoda</taxon>
        <taxon>Pleocyemata</taxon>
        <taxon>Brachyura</taxon>
        <taxon>Eubrachyura</taxon>
        <taxon>Portunoidea</taxon>
        <taxon>Portunidae</taxon>
        <taxon>Portuninae</taxon>
        <taxon>Scylla</taxon>
    </lineage>
</organism>
<dbReference type="AlphaFoldDB" id="A0AAW0UAY6"/>
<evidence type="ECO:0000313" key="2">
    <source>
        <dbReference type="EMBL" id="KAK8395872.1"/>
    </source>
</evidence>
<reference evidence="2 3" key="1">
    <citation type="submission" date="2023-03" db="EMBL/GenBank/DDBJ databases">
        <title>High-quality genome of Scylla paramamosain provides insights in environmental adaptation.</title>
        <authorList>
            <person name="Zhang L."/>
        </authorList>
    </citation>
    <scope>NUCLEOTIDE SEQUENCE [LARGE SCALE GENOMIC DNA]</scope>
    <source>
        <strain evidence="2">LZ_2023a</strain>
        <tissue evidence="2">Muscle</tissue>
    </source>
</reference>
<sequence length="130" mass="13753">MCCTCRYSGWRLRHVTSGAGVLSHIAPHHTISASCDCQQGGGERYTGGEVGLEIAIVYLVARTTWPDNSHHHHRSTIPSHTPAGKSVPTTVARPSTAGLRGAYSEGNLTDLEMYGTGVEGLRGMGDPLPG</sequence>
<dbReference type="PROSITE" id="PS51257">
    <property type="entry name" value="PROKAR_LIPOPROTEIN"/>
    <property type="match status" value="1"/>
</dbReference>
<dbReference type="EMBL" id="JARAKH010000017">
    <property type="protein sequence ID" value="KAK8395872.1"/>
    <property type="molecule type" value="Genomic_DNA"/>
</dbReference>
<protein>
    <submittedName>
        <fullName evidence="2">Uncharacterized protein</fullName>
    </submittedName>
</protein>